<reference evidence="2 3" key="1">
    <citation type="submission" date="2024-02" db="EMBL/GenBank/DDBJ databases">
        <authorList>
            <person name="Saticioglu I.B."/>
        </authorList>
    </citation>
    <scope>NUCLEOTIDE SEQUENCE [LARGE SCALE GENOMIC DNA]</scope>
    <source>
        <strain evidence="2 3">Mu-86</strain>
    </source>
</reference>
<protein>
    <submittedName>
        <fullName evidence="2">Glycosyltransferase</fullName>
        <ecNumber evidence="2">2.4.-.-</ecNumber>
    </submittedName>
</protein>
<evidence type="ECO:0000256" key="1">
    <source>
        <dbReference type="ARBA" id="ARBA00022679"/>
    </source>
</evidence>
<name>A0ABU8LYC1_9MICO</name>
<keyword evidence="1 2" id="KW-0808">Transferase</keyword>
<dbReference type="Proteomes" id="UP001368654">
    <property type="component" value="Unassembled WGS sequence"/>
</dbReference>
<sequence length="364" mass="39310">MIVAFGTYDSIRHPRVGIIIDGLRANGVDVTELNRPLGFSTSERVRMLREPWRLPAFGFRLLSRWISLIKDARALRREGAEPSVVLVGYLGHFDVILARRVFRRSTIVLDHLIFAGDTAQDRGTEGLRVRMLRWLDSAAIRSSDLVLVDTTEHEAMLPAGVESLVIPVGAREEWFVARPSNDELVPLPSVVFFGLFTPLQGAPVIAAAIAQALDDGAKFTATMIGTGQDWDEARSLLGDRQGVTWIDWVEASELPKLVAGHDVGLGIFGTGPKALRVVPNKVYEAAAAGCAVLTSDTPPQRALLGDGAIYAPPGDARALASALVKLTSSGAETKAARIRAREAAEQFRAARVVAPLLTALARRA</sequence>
<dbReference type="EMBL" id="JBBDGL010000004">
    <property type="protein sequence ID" value="MEJ1156484.1"/>
    <property type="molecule type" value="Genomic_DNA"/>
</dbReference>
<dbReference type="Pfam" id="PF13692">
    <property type="entry name" value="Glyco_trans_1_4"/>
    <property type="match status" value="1"/>
</dbReference>
<dbReference type="PANTHER" id="PTHR46401">
    <property type="entry name" value="GLYCOSYLTRANSFERASE WBBK-RELATED"/>
    <property type="match status" value="1"/>
</dbReference>
<evidence type="ECO:0000313" key="3">
    <source>
        <dbReference type="Proteomes" id="UP001368654"/>
    </source>
</evidence>
<comment type="caution">
    <text evidence="2">The sequence shown here is derived from an EMBL/GenBank/DDBJ whole genome shotgun (WGS) entry which is preliminary data.</text>
</comment>
<dbReference type="EC" id="2.4.-.-" evidence="2"/>
<proteinExistence type="predicted"/>
<dbReference type="RefSeq" id="WP_337338912.1">
    <property type="nucleotide sequence ID" value="NZ_JBBDGL010000004.1"/>
</dbReference>
<gene>
    <name evidence="2" type="ORF">WDU96_12820</name>
</gene>
<dbReference type="PANTHER" id="PTHR46401:SF2">
    <property type="entry name" value="GLYCOSYLTRANSFERASE WBBK-RELATED"/>
    <property type="match status" value="1"/>
</dbReference>
<accession>A0ABU8LYC1</accession>
<dbReference type="GO" id="GO:0016757">
    <property type="term" value="F:glycosyltransferase activity"/>
    <property type="evidence" value="ECO:0007669"/>
    <property type="project" value="UniProtKB-KW"/>
</dbReference>
<keyword evidence="2" id="KW-0328">Glycosyltransferase</keyword>
<keyword evidence="3" id="KW-1185">Reference proteome</keyword>
<dbReference type="Gene3D" id="3.40.50.2000">
    <property type="entry name" value="Glycogen Phosphorylase B"/>
    <property type="match status" value="1"/>
</dbReference>
<dbReference type="SUPFAM" id="SSF53756">
    <property type="entry name" value="UDP-Glycosyltransferase/glycogen phosphorylase"/>
    <property type="match status" value="1"/>
</dbReference>
<evidence type="ECO:0000313" key="2">
    <source>
        <dbReference type="EMBL" id="MEJ1156484.1"/>
    </source>
</evidence>
<organism evidence="2 3">
    <name type="scientific">Microbacterium marmarense</name>
    <dbReference type="NCBI Taxonomy" id="3122051"/>
    <lineage>
        <taxon>Bacteria</taxon>
        <taxon>Bacillati</taxon>
        <taxon>Actinomycetota</taxon>
        <taxon>Actinomycetes</taxon>
        <taxon>Micrococcales</taxon>
        <taxon>Microbacteriaceae</taxon>
        <taxon>Microbacterium</taxon>
    </lineage>
</organism>